<dbReference type="InterPro" id="IPR021401">
    <property type="entry name" value="DUF3040"/>
</dbReference>
<evidence type="ECO:0000313" key="3">
    <source>
        <dbReference type="EMBL" id="PWB96558.1"/>
    </source>
</evidence>
<dbReference type="AlphaFoldDB" id="A0A2U1SY84"/>
<keyword evidence="2" id="KW-0472">Membrane</keyword>
<reference evidence="4" key="1">
    <citation type="submission" date="2018-04" db="EMBL/GenBank/DDBJ databases">
        <authorList>
            <person name="Liu S."/>
            <person name="Wang Z."/>
            <person name="Li J."/>
        </authorList>
    </citation>
    <scope>NUCLEOTIDE SEQUENCE [LARGE SCALE GENOMIC DNA]</scope>
    <source>
        <strain evidence="4">S1194</strain>
    </source>
</reference>
<dbReference type="OrthoDB" id="5244024at2"/>
<feature type="compositionally biased region" description="Basic and acidic residues" evidence="1">
    <location>
        <begin position="110"/>
        <end position="122"/>
    </location>
</feature>
<evidence type="ECO:0000256" key="1">
    <source>
        <dbReference type="SAM" id="MobiDB-lite"/>
    </source>
</evidence>
<organism evidence="3 4">
    <name type="scientific">Homoserinimonas hongtaonis</name>
    <dbReference type="NCBI Taxonomy" id="2079791"/>
    <lineage>
        <taxon>Bacteria</taxon>
        <taxon>Bacillati</taxon>
        <taxon>Actinomycetota</taxon>
        <taxon>Actinomycetes</taxon>
        <taxon>Micrococcales</taxon>
        <taxon>Microbacteriaceae</taxon>
        <taxon>Homoserinimonas</taxon>
    </lineage>
</organism>
<keyword evidence="4" id="KW-1185">Reference proteome</keyword>
<dbReference type="KEGG" id="salc:C2138_05755"/>
<feature type="transmembrane region" description="Helical" evidence="2">
    <location>
        <begin position="65"/>
        <end position="82"/>
    </location>
</feature>
<dbReference type="Proteomes" id="UP000244978">
    <property type="component" value="Unassembled WGS sequence"/>
</dbReference>
<name>A0A2U1SY84_9MICO</name>
<dbReference type="Pfam" id="PF11239">
    <property type="entry name" value="DUF3040"/>
    <property type="match status" value="1"/>
</dbReference>
<keyword evidence="2" id="KW-1133">Transmembrane helix</keyword>
<feature type="region of interest" description="Disordered" evidence="1">
    <location>
        <begin position="101"/>
        <end position="122"/>
    </location>
</feature>
<dbReference type="RefSeq" id="WP_108516221.1">
    <property type="nucleotide sequence ID" value="NZ_CP026951.1"/>
</dbReference>
<protein>
    <submittedName>
        <fullName evidence="3">DUF3040 domain-containing protein</fullName>
    </submittedName>
</protein>
<comment type="caution">
    <text evidence="3">The sequence shown here is derived from an EMBL/GenBank/DDBJ whole genome shotgun (WGS) entry which is preliminary data.</text>
</comment>
<proteinExistence type="predicted"/>
<accession>A0A2U1SY84</accession>
<evidence type="ECO:0000256" key="2">
    <source>
        <dbReference type="SAM" id="Phobius"/>
    </source>
</evidence>
<keyword evidence="2" id="KW-0812">Transmembrane</keyword>
<sequence length="122" mass="13543">MPLSEREQRLLDEMERSLYQNDADFVSAVTPRRGRTNYRLLVVGILVALVGIAAIVAGVVLKQPVVGIVGFIVVFGGALLAISPARSSAGVDDEVARARRSKQHAGFMDRMNDRWDRRQDRH</sequence>
<feature type="transmembrane region" description="Helical" evidence="2">
    <location>
        <begin position="40"/>
        <end position="59"/>
    </location>
</feature>
<gene>
    <name evidence="3" type="ORF">DF220_00915</name>
</gene>
<evidence type="ECO:0000313" key="4">
    <source>
        <dbReference type="Proteomes" id="UP000244978"/>
    </source>
</evidence>
<dbReference type="EMBL" id="QEEX01000001">
    <property type="protein sequence ID" value="PWB96558.1"/>
    <property type="molecule type" value="Genomic_DNA"/>
</dbReference>